<dbReference type="InterPro" id="IPR027417">
    <property type="entry name" value="P-loop_NTPase"/>
</dbReference>
<reference evidence="1 2" key="1">
    <citation type="submission" date="2018-07" db="EMBL/GenBank/DDBJ databases">
        <title>Halioglobus sp. genome submission.</title>
        <authorList>
            <person name="Ye M.-Q."/>
            <person name="Du Z.-J."/>
        </authorList>
    </citation>
    <scope>NUCLEOTIDE SEQUENCE [LARGE SCALE GENOMIC DNA]</scope>
    <source>
        <strain evidence="1 2">U0301</strain>
    </source>
</reference>
<organism evidence="1 2">
    <name type="scientific">Seongchinamella sediminis</name>
    <dbReference type="NCBI Taxonomy" id="2283635"/>
    <lineage>
        <taxon>Bacteria</taxon>
        <taxon>Pseudomonadati</taxon>
        <taxon>Pseudomonadota</taxon>
        <taxon>Gammaproteobacteria</taxon>
        <taxon>Cellvibrionales</taxon>
        <taxon>Halieaceae</taxon>
        <taxon>Seongchinamella</taxon>
    </lineage>
</organism>
<dbReference type="AlphaFoldDB" id="A0A3L7DU54"/>
<evidence type="ECO:0000313" key="2">
    <source>
        <dbReference type="Proteomes" id="UP000265509"/>
    </source>
</evidence>
<dbReference type="Proteomes" id="UP000265509">
    <property type="component" value="Unassembled WGS sequence"/>
</dbReference>
<comment type="caution">
    <text evidence="1">The sequence shown here is derived from an EMBL/GenBank/DDBJ whole genome shotgun (WGS) entry which is preliminary data.</text>
</comment>
<gene>
    <name evidence="1" type="ORF">DWB85_16680</name>
</gene>
<evidence type="ECO:0000313" key="1">
    <source>
        <dbReference type="EMBL" id="RLQ20636.1"/>
    </source>
</evidence>
<sequence length="220" mass="25375">MHRSGTSCLTGSLQEAGLHMGDIHTWNPHNLKGNRENQQIVDINDRVLASVDAAWDSPPVAEVSWRENELRAARELFAAYSDLSPFGFKDPRTLLTLAGWKQLFPQLQYIGIFRHPLAVAQSLAKRSGMPTDQGLELWYQYNRRLLRQYREAPFPLLTFDDEQSCFQRKLQRALTNLGFDAGAWQGEFFDESLRSAHRESEGAMPWKIRRLYRKLQRLAA</sequence>
<keyword evidence="1" id="KW-0808">Transferase</keyword>
<proteinExistence type="predicted"/>
<accession>A0A3L7DU54</accession>
<protein>
    <submittedName>
        <fullName evidence="1">Sulfotransferase family protein</fullName>
    </submittedName>
</protein>
<dbReference type="GO" id="GO:0016740">
    <property type="term" value="F:transferase activity"/>
    <property type="evidence" value="ECO:0007669"/>
    <property type="project" value="UniProtKB-KW"/>
</dbReference>
<dbReference type="Gene3D" id="3.40.50.300">
    <property type="entry name" value="P-loop containing nucleotide triphosphate hydrolases"/>
    <property type="match status" value="1"/>
</dbReference>
<keyword evidence="2" id="KW-1185">Reference proteome</keyword>
<dbReference type="SUPFAM" id="SSF52540">
    <property type="entry name" value="P-loop containing nucleoside triphosphate hydrolases"/>
    <property type="match status" value="1"/>
</dbReference>
<name>A0A3L7DU54_9GAMM</name>
<dbReference type="EMBL" id="QRAN01000022">
    <property type="protein sequence ID" value="RLQ20636.1"/>
    <property type="molecule type" value="Genomic_DNA"/>
</dbReference>